<dbReference type="EMBL" id="MT631669">
    <property type="protein sequence ID" value="QNO56809.1"/>
    <property type="molecule type" value="Genomic_DNA"/>
</dbReference>
<name>A0A7G9Z975_9EURY</name>
<reference evidence="1" key="1">
    <citation type="submission" date="2020-06" db="EMBL/GenBank/DDBJ databases">
        <title>Unique genomic features of the anaerobic methanotrophic archaea.</title>
        <authorList>
            <person name="Chadwick G.L."/>
            <person name="Skennerton C.T."/>
            <person name="Laso-Perez R."/>
            <person name="Leu A.O."/>
            <person name="Speth D.R."/>
            <person name="Yu H."/>
            <person name="Morgan-Lang C."/>
            <person name="Hatzenpichler R."/>
            <person name="Goudeau D."/>
            <person name="Malmstrom R."/>
            <person name="Brazelton W.J."/>
            <person name="Woyke T."/>
            <person name="Hallam S.J."/>
            <person name="Tyson G.W."/>
            <person name="Wegener G."/>
            <person name="Boetius A."/>
            <person name="Orphan V."/>
        </authorList>
    </citation>
    <scope>NUCLEOTIDE SEQUENCE</scope>
</reference>
<accession>A0A7G9Z975</accession>
<protein>
    <recommendedName>
        <fullName evidence="2">Thioredoxin</fullName>
    </recommendedName>
</protein>
<dbReference type="SUPFAM" id="SSF52833">
    <property type="entry name" value="Thioredoxin-like"/>
    <property type="match status" value="1"/>
</dbReference>
<organism evidence="1">
    <name type="scientific">Candidatus Methanophaga sp. ANME-1 ERB7</name>
    <dbReference type="NCBI Taxonomy" id="2759913"/>
    <lineage>
        <taxon>Archaea</taxon>
        <taxon>Methanobacteriati</taxon>
        <taxon>Methanobacteriota</taxon>
        <taxon>Stenosarchaea group</taxon>
        <taxon>Methanomicrobia</taxon>
        <taxon>Candidatus Methanophagales</taxon>
        <taxon>Candidatus Methanophagaceae</taxon>
        <taxon>Candidatus Methanophaga</taxon>
    </lineage>
</organism>
<gene>
    <name evidence="1" type="ORF">PBHDCIAJ_00007</name>
</gene>
<sequence>MLNTNIKHIETEQEVKEVLESNENVMICCGRMGPMCVPVFGVMEELEQIYPHVTFRDQDFDIPAADFIRNVPECASFMGLPFTVYFKNGKVIAATSSIQNKDQVMAILDRAFGKQL</sequence>
<dbReference type="InterPro" id="IPR036249">
    <property type="entry name" value="Thioredoxin-like_sf"/>
</dbReference>
<dbReference type="AlphaFoldDB" id="A0A7G9Z975"/>
<proteinExistence type="predicted"/>
<evidence type="ECO:0000313" key="1">
    <source>
        <dbReference type="EMBL" id="QNO56809.1"/>
    </source>
</evidence>
<evidence type="ECO:0008006" key="2">
    <source>
        <dbReference type="Google" id="ProtNLM"/>
    </source>
</evidence>
<dbReference type="Gene3D" id="3.40.30.10">
    <property type="entry name" value="Glutaredoxin"/>
    <property type="match status" value="1"/>
</dbReference>